<evidence type="ECO:0000313" key="4">
    <source>
        <dbReference type="EMBL" id="KKS82850.1"/>
    </source>
</evidence>
<dbReference type="InterPro" id="IPR051201">
    <property type="entry name" value="Chloro_Bact_Ser_Proteases"/>
</dbReference>
<dbReference type="SUPFAM" id="SSF50494">
    <property type="entry name" value="Trypsin-like serine proteases"/>
    <property type="match status" value="1"/>
</dbReference>
<dbReference type="PANTHER" id="PTHR43343:SF3">
    <property type="entry name" value="PROTEASE DO-LIKE 8, CHLOROPLASTIC"/>
    <property type="match status" value="1"/>
</dbReference>
<dbReference type="InterPro" id="IPR001940">
    <property type="entry name" value="Peptidase_S1C"/>
</dbReference>
<dbReference type="SUPFAM" id="SSF50156">
    <property type="entry name" value="PDZ domain-like"/>
    <property type="match status" value="1"/>
</dbReference>
<evidence type="ECO:0000259" key="3">
    <source>
        <dbReference type="PROSITE" id="PS50106"/>
    </source>
</evidence>
<dbReference type="Proteomes" id="UP000034810">
    <property type="component" value="Unassembled WGS sequence"/>
</dbReference>
<dbReference type="SMART" id="SM00228">
    <property type="entry name" value="PDZ"/>
    <property type="match status" value="1"/>
</dbReference>
<dbReference type="InterPro" id="IPR001478">
    <property type="entry name" value="PDZ"/>
</dbReference>
<evidence type="ECO:0000256" key="2">
    <source>
        <dbReference type="ARBA" id="ARBA00022801"/>
    </source>
</evidence>
<dbReference type="InterPro" id="IPR009003">
    <property type="entry name" value="Peptidase_S1_PA"/>
</dbReference>
<name>A0A0G1CB07_9BACT</name>
<proteinExistence type="predicted"/>
<keyword evidence="2" id="KW-0378">Hydrolase</keyword>
<dbReference type="PATRIC" id="fig|1619011.3.peg.177"/>
<sequence>MITPEEKAVKIIKKSLPAVVSISAVPKGQKDKEDGFVKKLLAGNKNKESGGSGFIVDKKGTVVTTMHVVSTDPGLNYLVTTSDGKTYDAKKIGVNFLNDTAFLRIETGKDLTPLPLGNSSRLELGQEVIAIGNVLGLFQNTVSQGIISGLSRSISASNEKLEEDLHGLIQTDAAINPGNSGGPLINSRGEVVGINSASVAYAENIGFAIPINSIKKDLERITQYGFIKRPFLGVRYVLINEKTRELFKLSARQGALVISPDPSRKAIIKNSPAEKGGIKEGDIILEINDSPVTPKTRIEKMLENAIPGQSIKLRISRKGKIEIFRINLEEY</sequence>
<dbReference type="Gene3D" id="2.30.42.10">
    <property type="match status" value="1"/>
</dbReference>
<dbReference type="Pfam" id="PF13180">
    <property type="entry name" value="PDZ_2"/>
    <property type="match status" value="1"/>
</dbReference>
<dbReference type="InterPro" id="IPR036034">
    <property type="entry name" value="PDZ_sf"/>
</dbReference>
<dbReference type="EMBL" id="LCFA01000004">
    <property type="protein sequence ID" value="KKS82850.1"/>
    <property type="molecule type" value="Genomic_DNA"/>
</dbReference>
<evidence type="ECO:0000256" key="1">
    <source>
        <dbReference type="ARBA" id="ARBA00022670"/>
    </source>
</evidence>
<feature type="domain" description="PDZ" evidence="3">
    <location>
        <begin position="267"/>
        <end position="319"/>
    </location>
</feature>
<dbReference type="GO" id="GO:0004252">
    <property type="term" value="F:serine-type endopeptidase activity"/>
    <property type="evidence" value="ECO:0007669"/>
    <property type="project" value="InterPro"/>
</dbReference>
<dbReference type="PANTHER" id="PTHR43343">
    <property type="entry name" value="PEPTIDASE S12"/>
    <property type="match status" value="1"/>
</dbReference>
<gene>
    <name evidence="4" type="ORF">UV58_C0004G0023</name>
</gene>
<dbReference type="PROSITE" id="PS50106">
    <property type="entry name" value="PDZ"/>
    <property type="match status" value="1"/>
</dbReference>
<protein>
    <submittedName>
        <fullName evidence="4">Protease Do</fullName>
    </submittedName>
</protein>
<dbReference type="AlphaFoldDB" id="A0A0G1CB07"/>
<accession>A0A0G1CB07</accession>
<dbReference type="GO" id="GO:0006508">
    <property type="term" value="P:proteolysis"/>
    <property type="evidence" value="ECO:0007669"/>
    <property type="project" value="UniProtKB-KW"/>
</dbReference>
<dbReference type="PRINTS" id="PR00834">
    <property type="entry name" value="PROTEASES2C"/>
</dbReference>
<organism evidence="4 5">
    <name type="scientific">Candidatus Wolfebacteria bacterium GW2011_GWC1_43_10</name>
    <dbReference type="NCBI Taxonomy" id="1619011"/>
    <lineage>
        <taxon>Bacteria</taxon>
        <taxon>Candidatus Wolfeibacteriota</taxon>
    </lineage>
</organism>
<dbReference type="Pfam" id="PF13365">
    <property type="entry name" value="Trypsin_2"/>
    <property type="match status" value="1"/>
</dbReference>
<keyword evidence="1 4" id="KW-0645">Protease</keyword>
<comment type="caution">
    <text evidence="4">The sequence shown here is derived from an EMBL/GenBank/DDBJ whole genome shotgun (WGS) entry which is preliminary data.</text>
</comment>
<reference evidence="4 5" key="1">
    <citation type="journal article" date="2015" name="Nature">
        <title>rRNA introns, odd ribosomes, and small enigmatic genomes across a large radiation of phyla.</title>
        <authorList>
            <person name="Brown C.T."/>
            <person name="Hug L.A."/>
            <person name="Thomas B.C."/>
            <person name="Sharon I."/>
            <person name="Castelle C.J."/>
            <person name="Singh A."/>
            <person name="Wilkins M.J."/>
            <person name="Williams K.H."/>
            <person name="Banfield J.F."/>
        </authorList>
    </citation>
    <scope>NUCLEOTIDE SEQUENCE [LARGE SCALE GENOMIC DNA]</scope>
</reference>
<dbReference type="CDD" id="cd06779">
    <property type="entry name" value="cpPDZ_Deg_HtrA-like"/>
    <property type="match status" value="1"/>
</dbReference>
<dbReference type="Gene3D" id="2.40.10.120">
    <property type="match status" value="1"/>
</dbReference>
<evidence type="ECO:0000313" key="5">
    <source>
        <dbReference type="Proteomes" id="UP000034810"/>
    </source>
</evidence>